<evidence type="ECO:0000256" key="1">
    <source>
        <dbReference type="SAM" id="MobiDB-lite"/>
    </source>
</evidence>
<evidence type="ECO:0000313" key="3">
    <source>
        <dbReference type="Proteomes" id="UP000029121"/>
    </source>
</evidence>
<reference evidence="3" key="1">
    <citation type="journal article" date="2013" name="Nat. Genet.">
        <title>The Capsella rubella genome and the genomic consequences of rapid mating system evolution.</title>
        <authorList>
            <person name="Slotte T."/>
            <person name="Hazzouri K.M."/>
            <person name="Agren J.A."/>
            <person name="Koenig D."/>
            <person name="Maumus F."/>
            <person name="Guo Y.L."/>
            <person name="Steige K."/>
            <person name="Platts A.E."/>
            <person name="Escobar J.S."/>
            <person name="Newman L.K."/>
            <person name="Wang W."/>
            <person name="Mandakova T."/>
            <person name="Vello E."/>
            <person name="Smith L.M."/>
            <person name="Henz S.R."/>
            <person name="Steffen J."/>
            <person name="Takuno S."/>
            <person name="Brandvain Y."/>
            <person name="Coop G."/>
            <person name="Andolfatto P."/>
            <person name="Hu T.T."/>
            <person name="Blanchette M."/>
            <person name="Clark R.M."/>
            <person name="Quesneville H."/>
            <person name="Nordborg M."/>
            <person name="Gaut B.S."/>
            <person name="Lysak M.A."/>
            <person name="Jenkins J."/>
            <person name="Grimwood J."/>
            <person name="Chapman J."/>
            <person name="Prochnik S."/>
            <person name="Shu S."/>
            <person name="Rokhsar D."/>
            <person name="Schmutz J."/>
            <person name="Weigel D."/>
            <person name="Wright S.I."/>
        </authorList>
    </citation>
    <scope>NUCLEOTIDE SEQUENCE [LARGE SCALE GENOMIC DNA]</scope>
    <source>
        <strain evidence="3">cv. Monte Gargano</strain>
    </source>
</reference>
<feature type="compositionally biased region" description="Polar residues" evidence="1">
    <location>
        <begin position="216"/>
        <end position="235"/>
    </location>
</feature>
<gene>
    <name evidence="2" type="ORF">CARUB_v10005267mg</name>
</gene>
<evidence type="ECO:0008006" key="4">
    <source>
        <dbReference type="Google" id="ProtNLM"/>
    </source>
</evidence>
<dbReference type="InterPro" id="IPR007811">
    <property type="entry name" value="RPC4"/>
</dbReference>
<dbReference type="OrthoDB" id="5836119at2759"/>
<keyword evidence="3" id="KW-1185">Reference proteome</keyword>
<dbReference type="AlphaFoldDB" id="R0H0S5"/>
<feature type="compositionally biased region" description="Basic and acidic residues" evidence="1">
    <location>
        <begin position="55"/>
        <end position="64"/>
    </location>
</feature>
<proteinExistence type="predicted"/>
<dbReference type="GO" id="GO:0005666">
    <property type="term" value="C:RNA polymerase III complex"/>
    <property type="evidence" value="ECO:0007669"/>
    <property type="project" value="InterPro"/>
</dbReference>
<accession>R0H0S5</accession>
<feature type="region of interest" description="Disordered" evidence="1">
    <location>
        <begin position="1"/>
        <end position="112"/>
    </location>
</feature>
<dbReference type="PANTHER" id="PTHR13408">
    <property type="entry name" value="DNA-DIRECTED RNA POLYMERASE III"/>
    <property type="match status" value="1"/>
</dbReference>
<organism evidence="2 3">
    <name type="scientific">Capsella rubella</name>
    <dbReference type="NCBI Taxonomy" id="81985"/>
    <lineage>
        <taxon>Eukaryota</taxon>
        <taxon>Viridiplantae</taxon>
        <taxon>Streptophyta</taxon>
        <taxon>Embryophyta</taxon>
        <taxon>Tracheophyta</taxon>
        <taxon>Spermatophyta</taxon>
        <taxon>Magnoliopsida</taxon>
        <taxon>eudicotyledons</taxon>
        <taxon>Gunneridae</taxon>
        <taxon>Pentapetalae</taxon>
        <taxon>rosids</taxon>
        <taxon>malvids</taxon>
        <taxon>Brassicales</taxon>
        <taxon>Brassicaceae</taxon>
        <taxon>Camelineae</taxon>
        <taxon>Capsella</taxon>
    </lineage>
</organism>
<feature type="region of interest" description="Disordered" evidence="1">
    <location>
        <begin position="216"/>
        <end position="238"/>
    </location>
</feature>
<dbReference type="GO" id="GO:0003677">
    <property type="term" value="F:DNA binding"/>
    <property type="evidence" value="ECO:0007669"/>
    <property type="project" value="InterPro"/>
</dbReference>
<name>R0H0S5_9BRAS</name>
<protein>
    <recommendedName>
        <fullName evidence="4">DNA-directed RNA polymerase III subunit RPC4</fullName>
    </recommendedName>
</protein>
<sequence>MDSEDHQNRPISKRRFKPTPPATSHRPIVPAINTEAEAEEDNKKAARQLAKRIGIGREKPKTETKASSSEVAFQADFSSPEIKSFGVPKEDDKRGSEVNPDVNPSSSAVIPPPVLSATAREDQEELQNLVTRTEDGYIEPWDCRNSYYPTVLPLRKPNSGDPELLDQEEFGEVAKHREHNENTINSAEELGLTSVEHGKEQMFFFKLPDCLPIMKQSTGTNTKRSVPENSSQRSNPFEGLREGFMGKMLVYKSGNVKMKLGDVLFDVLPGPNTKFHNDVAAINTKGRNCCRIGSSAKIVTVTPDVESLLNTASDMETQK</sequence>
<dbReference type="GO" id="GO:0042797">
    <property type="term" value="P:tRNA transcription by RNA polymerase III"/>
    <property type="evidence" value="ECO:0007669"/>
    <property type="project" value="TreeGrafter"/>
</dbReference>
<dbReference type="PANTHER" id="PTHR13408:SF7">
    <property type="entry name" value="DNA-DIRECTED RNA POLYMERASE III SUBUNIT RPC4"/>
    <property type="match status" value="1"/>
</dbReference>
<dbReference type="Pfam" id="PF05132">
    <property type="entry name" value="RNA_pol_Rpc4"/>
    <property type="match status" value="1"/>
</dbReference>
<dbReference type="KEGG" id="crb:17877846"/>
<dbReference type="eggNOG" id="KOG3122">
    <property type="taxonomic scope" value="Eukaryota"/>
</dbReference>
<dbReference type="EMBL" id="KB870811">
    <property type="protein sequence ID" value="EOA17033.1"/>
    <property type="molecule type" value="Genomic_DNA"/>
</dbReference>
<evidence type="ECO:0000313" key="2">
    <source>
        <dbReference type="EMBL" id="EOA17033.1"/>
    </source>
</evidence>
<dbReference type="STRING" id="81985.R0H0S5"/>
<dbReference type="Proteomes" id="UP000029121">
    <property type="component" value="Unassembled WGS sequence"/>
</dbReference>